<comment type="similarity">
    <text evidence="3">Belongs to the IFIT family.</text>
</comment>
<proteinExistence type="inferred from homology"/>
<dbReference type="GeneID" id="129335773"/>
<dbReference type="InterPro" id="IPR011990">
    <property type="entry name" value="TPR-like_helical_dom_sf"/>
</dbReference>
<reference evidence="5" key="1">
    <citation type="submission" date="2025-08" db="UniProtKB">
        <authorList>
            <consortium name="RefSeq"/>
        </authorList>
    </citation>
    <scope>IDENTIFICATION</scope>
    <source>
        <tissue evidence="5">Blood</tissue>
    </source>
</reference>
<evidence type="ECO:0000256" key="2">
    <source>
        <dbReference type="ARBA" id="ARBA00022803"/>
    </source>
</evidence>
<dbReference type="SUPFAM" id="SSF48452">
    <property type="entry name" value="TPR-like"/>
    <property type="match status" value="2"/>
</dbReference>
<dbReference type="GO" id="GO:0051607">
    <property type="term" value="P:defense response to virus"/>
    <property type="evidence" value="ECO:0007669"/>
    <property type="project" value="TreeGrafter"/>
</dbReference>
<keyword evidence="4" id="KW-1185">Reference proteome</keyword>
<dbReference type="PANTHER" id="PTHR10271">
    <property type="entry name" value="INTERFERON-INDUCED PROTEIN WITH TETRATRICOPEPTIDE REPEATS"/>
    <property type="match status" value="1"/>
</dbReference>
<organism evidence="4 5">
    <name type="scientific">Eublepharis macularius</name>
    <name type="common">Leopard gecko</name>
    <name type="synonym">Cyrtodactylus macularius</name>
    <dbReference type="NCBI Taxonomy" id="481883"/>
    <lineage>
        <taxon>Eukaryota</taxon>
        <taxon>Metazoa</taxon>
        <taxon>Chordata</taxon>
        <taxon>Craniata</taxon>
        <taxon>Vertebrata</taxon>
        <taxon>Euteleostomi</taxon>
        <taxon>Lepidosauria</taxon>
        <taxon>Squamata</taxon>
        <taxon>Bifurcata</taxon>
        <taxon>Gekkota</taxon>
        <taxon>Eublepharidae</taxon>
        <taxon>Eublepharinae</taxon>
        <taxon>Eublepharis</taxon>
    </lineage>
</organism>
<keyword evidence="2" id="KW-0802">TPR repeat</keyword>
<dbReference type="Gene3D" id="1.25.40.10">
    <property type="entry name" value="Tetratricopeptide repeat domain"/>
    <property type="match status" value="3"/>
</dbReference>
<evidence type="ECO:0000313" key="5">
    <source>
        <dbReference type="RefSeq" id="XP_054844540.1"/>
    </source>
</evidence>
<dbReference type="Proteomes" id="UP001190640">
    <property type="component" value="Chromosome 9"/>
</dbReference>
<evidence type="ECO:0000256" key="3">
    <source>
        <dbReference type="ARBA" id="ARBA00038336"/>
    </source>
</evidence>
<name>A0AA97JSG3_EUBMA</name>
<accession>A0AA97JSG3</accession>
<dbReference type="KEGG" id="emc:129335773"/>
<evidence type="ECO:0000313" key="4">
    <source>
        <dbReference type="Proteomes" id="UP001190640"/>
    </source>
</evidence>
<keyword evidence="1" id="KW-0677">Repeat</keyword>
<sequence length="405" mass="46615">MSAACFLQTLDAKVQHTGYRNRSIYLAMRAHLQQLQGTYTEALGSLREAETVLREEHPTNFSRHALLIYGNYAWIYYHLSNFEMVELYLGRIHEICRSLSSPEPYSVQIPEIYAQKGWSLLAVSFQYGEEAKKCFQMALQGDKSNRDFQAGLAISIFATWTHSQRSDHWEEAKRLIEKNHRRHPLNDELKVHLASLLEKIDWQRAERLVEEVVRSSLDPEVLRKAAQVCGQSSVSRAISVLQYGLTLAPSYHLLQYDLGVYYKEQAAEAPPGEREEILAAAKESFKRAVEMDPESVFSRLELAQLYIEKDPVYAEEIYYTLKSELPRFSDRCQLAIYLHCGDFLLQRRGLRQEALEMYEAGFTLPGGHHKEWQQLRSRLKALAEVFEEDSKTGCIPSCYSSSLEG</sequence>
<dbReference type="PANTHER" id="PTHR10271:SF0">
    <property type="entry name" value="INTERFERON-INDUCED PROTEIN WITH TETRATRICOPEPTIDE REPEATS 5"/>
    <property type="match status" value="1"/>
</dbReference>
<protein>
    <submittedName>
        <fullName evidence="5">Interferon-induced protein with tetratricopeptide repeats 5-like</fullName>
    </submittedName>
</protein>
<dbReference type="RefSeq" id="XP_054844540.1">
    <property type="nucleotide sequence ID" value="XM_054988565.1"/>
</dbReference>
<dbReference type="AlphaFoldDB" id="A0AA97JSG3"/>
<gene>
    <name evidence="5" type="primary">LOC129335773</name>
</gene>
<dbReference type="GO" id="GO:0005829">
    <property type="term" value="C:cytosol"/>
    <property type="evidence" value="ECO:0007669"/>
    <property type="project" value="TreeGrafter"/>
</dbReference>
<evidence type="ECO:0000256" key="1">
    <source>
        <dbReference type="ARBA" id="ARBA00022737"/>
    </source>
</evidence>
<dbReference type="FunFam" id="1.25.40.10:FF:000026">
    <property type="entry name" value="Interferon-induced protein with tetratricopeptide repeats 5"/>
    <property type="match status" value="1"/>
</dbReference>